<gene>
    <name evidence="9" type="ORF">SC09_Contig17orf00161</name>
</gene>
<dbReference type="Gene3D" id="3.90.1310.10">
    <property type="entry name" value="Penicillin-binding protein 2a (Domain 2)"/>
    <property type="match status" value="1"/>
</dbReference>
<feature type="domain" description="Penicillin-binding protein transpeptidase" evidence="7">
    <location>
        <begin position="263"/>
        <end position="573"/>
    </location>
</feature>
<comment type="catalytic activity">
    <reaction evidence="6">
        <text>Preferential cleavage: (Ac)2-L-Lys-D-Ala-|-D-Ala. Also transpeptidation of peptidyl-alanyl moieties that are N-acyl substituents of D-alanine.</text>
        <dbReference type="EC" id="3.4.16.4"/>
    </reaction>
</comment>
<evidence type="ECO:0000256" key="4">
    <source>
        <dbReference type="ARBA" id="ARBA00012448"/>
    </source>
</evidence>
<dbReference type="GO" id="GO:0009002">
    <property type="term" value="F:serine-type D-Ala-D-Ala carboxypeptidase activity"/>
    <property type="evidence" value="ECO:0007669"/>
    <property type="project" value="UniProtKB-EC"/>
</dbReference>
<dbReference type="SUPFAM" id="SSF56601">
    <property type="entry name" value="beta-lactamase/transpeptidase-like"/>
    <property type="match status" value="1"/>
</dbReference>
<organism evidence="9 10">
    <name type="scientific">Bacillus subtilis</name>
    <dbReference type="NCBI Taxonomy" id="1423"/>
    <lineage>
        <taxon>Bacteria</taxon>
        <taxon>Bacillati</taxon>
        <taxon>Bacillota</taxon>
        <taxon>Bacilli</taxon>
        <taxon>Bacillales</taxon>
        <taxon>Bacillaceae</taxon>
        <taxon>Bacillus</taxon>
    </lineage>
</organism>
<dbReference type="PATRIC" id="fig|1423.173.peg.146"/>
<evidence type="ECO:0000259" key="7">
    <source>
        <dbReference type="Pfam" id="PF00905"/>
    </source>
</evidence>
<comment type="pathway">
    <text evidence="2">Cell wall biogenesis; peptidoglycan biosynthesis.</text>
</comment>
<dbReference type="EMBL" id="JXBC01000001">
    <property type="protein sequence ID" value="KIU13022.1"/>
    <property type="molecule type" value="Genomic_DNA"/>
</dbReference>
<evidence type="ECO:0000256" key="1">
    <source>
        <dbReference type="ARBA" id="ARBA00004370"/>
    </source>
</evidence>
<dbReference type="GO" id="GO:0071555">
    <property type="term" value="P:cell wall organization"/>
    <property type="evidence" value="ECO:0007669"/>
    <property type="project" value="TreeGrafter"/>
</dbReference>
<dbReference type="SUPFAM" id="SSF56519">
    <property type="entry name" value="Penicillin binding protein dimerisation domain"/>
    <property type="match status" value="1"/>
</dbReference>
<dbReference type="PANTHER" id="PTHR30627">
    <property type="entry name" value="PEPTIDOGLYCAN D,D-TRANSPEPTIDASE"/>
    <property type="match status" value="1"/>
</dbReference>
<dbReference type="GO" id="GO:0005886">
    <property type="term" value="C:plasma membrane"/>
    <property type="evidence" value="ECO:0007669"/>
    <property type="project" value="TreeGrafter"/>
</dbReference>
<accession>A0A0D1L3W5</accession>
<dbReference type="GO" id="GO:0008658">
    <property type="term" value="F:penicillin binding"/>
    <property type="evidence" value="ECO:0007669"/>
    <property type="project" value="InterPro"/>
</dbReference>
<proteinExistence type="inferred from homology"/>
<dbReference type="InterPro" id="IPR036138">
    <property type="entry name" value="PBP_dimer_sf"/>
</dbReference>
<keyword evidence="5" id="KW-0472">Membrane</keyword>
<evidence type="ECO:0000256" key="2">
    <source>
        <dbReference type="ARBA" id="ARBA00004752"/>
    </source>
</evidence>
<evidence type="ECO:0000256" key="3">
    <source>
        <dbReference type="ARBA" id="ARBA00007171"/>
    </source>
</evidence>
<comment type="subcellular location">
    <subcellularLocation>
        <location evidence="1">Membrane</location>
    </subcellularLocation>
</comment>
<evidence type="ECO:0000256" key="6">
    <source>
        <dbReference type="ARBA" id="ARBA00034000"/>
    </source>
</evidence>
<dbReference type="EC" id="3.4.16.4" evidence="4"/>
<dbReference type="Pfam" id="PF00905">
    <property type="entry name" value="Transpeptidase"/>
    <property type="match status" value="1"/>
</dbReference>
<dbReference type="InterPro" id="IPR050515">
    <property type="entry name" value="Beta-lactam/transpept"/>
</dbReference>
<sequence length="584" mass="65520">MKISKRMKLTVIAFLIVFFLLLLRLAEIQLFFTESFSKKKINLIQESVKQRTEEVLISDGRGSFLDRNGRALTGQSEPAVVLFPFLLTQDWPIKKVADILGMSEDDLRQTLGKAKKPVILQQKKIKTLSKQSITKINSLKYPGIYGVYMENEDKPSLASHTIGSTNQDPALLRKKYPDKESLPITTEIGTTGLERTFDEFLLPEQDTKLLYHVDGKGNPLFGMDVKYTAEANTFYPLQVKTTIDQSIQKAMEEVLDEQGLKKGGAVLLDIENSSVLGIVSKPDADVSRQNTLQNYMLTPIYPGSVFKTVIAAAAIENNMVKPSQTFNCNLNLYGEPGDDKGTLSFDESFAQSCNYTFTSLAEQLMKKDSSVIEDISEKLALTDRAGWEGKLYHETDFRQLYNEKSGVIWGDEKDKSVKKAIAQTAIGQKNVKVTPLEVANMMATIARGGEKRQVKIAEQIEYKNGTTLVTFKDQKLKGETIDKYTSQQLQKILRRVVESPSGTGRRFQDLPYTVAGKSGTAQTGKLSKEKETLYEKWFAGYFPADKPKYALVVLHMDTPGDKALTNSVFYDIVKKVHEIEINQK</sequence>
<comment type="similarity">
    <text evidence="3">Belongs to the transpeptidase family.</text>
</comment>
<protein>
    <recommendedName>
        <fullName evidence="4">serine-type D-Ala-D-Ala carboxypeptidase</fullName>
        <ecNumber evidence="4">3.4.16.4</ecNumber>
    </recommendedName>
</protein>
<dbReference type="GO" id="GO:0009252">
    <property type="term" value="P:peptidoglycan biosynthetic process"/>
    <property type="evidence" value="ECO:0007669"/>
    <property type="project" value="UniProtKB-UniPathway"/>
</dbReference>
<evidence type="ECO:0000259" key="8">
    <source>
        <dbReference type="Pfam" id="PF03717"/>
    </source>
</evidence>
<dbReference type="UniPathway" id="UPA00219"/>
<dbReference type="InterPro" id="IPR012338">
    <property type="entry name" value="Beta-lactam/transpept-like"/>
</dbReference>
<dbReference type="InterPro" id="IPR001460">
    <property type="entry name" value="PCN-bd_Tpept"/>
</dbReference>
<dbReference type="Proteomes" id="UP000032247">
    <property type="component" value="Unassembled WGS sequence"/>
</dbReference>
<evidence type="ECO:0000256" key="5">
    <source>
        <dbReference type="ARBA" id="ARBA00023136"/>
    </source>
</evidence>
<dbReference type="GO" id="GO:0071972">
    <property type="term" value="F:peptidoglycan L,D-transpeptidase activity"/>
    <property type="evidence" value="ECO:0007669"/>
    <property type="project" value="TreeGrafter"/>
</dbReference>
<evidence type="ECO:0000313" key="10">
    <source>
        <dbReference type="Proteomes" id="UP000032247"/>
    </source>
</evidence>
<dbReference type="STRING" id="483913.AN935_13340"/>
<evidence type="ECO:0000313" key="9">
    <source>
        <dbReference type="EMBL" id="KIU13022.1"/>
    </source>
</evidence>
<dbReference type="AlphaFoldDB" id="A0A0D1L3W5"/>
<dbReference type="Gene3D" id="3.40.710.10">
    <property type="entry name" value="DD-peptidase/beta-lactamase superfamily"/>
    <property type="match status" value="1"/>
</dbReference>
<feature type="domain" description="Penicillin-binding protein dimerisation" evidence="8">
    <location>
        <begin position="60"/>
        <end position="219"/>
    </location>
</feature>
<dbReference type="InterPro" id="IPR005311">
    <property type="entry name" value="PBP_dimer"/>
</dbReference>
<name>A0A0D1L3W5_BACIU</name>
<comment type="caution">
    <text evidence="9">The sequence shown here is derived from an EMBL/GenBank/DDBJ whole genome shotgun (WGS) entry which is preliminary data.</text>
</comment>
<reference evidence="9 10" key="1">
    <citation type="submission" date="2014-12" db="EMBL/GenBank/DDBJ databases">
        <title>Comparative genome analysis of Bacillus coagulans HM-08, Clostridium butyricum HM-68, Bacillus subtilis HM-66 and Bacillus licheniformis BL-09.</title>
        <authorList>
            <person name="Zhang H."/>
        </authorList>
    </citation>
    <scope>NUCLEOTIDE SEQUENCE [LARGE SCALE GENOMIC DNA]</scope>
    <source>
        <strain evidence="9 10">HM-66</strain>
    </source>
</reference>
<dbReference type="Pfam" id="PF03717">
    <property type="entry name" value="PBP_dimer"/>
    <property type="match status" value="1"/>
</dbReference>
<dbReference type="PANTHER" id="PTHR30627:SF24">
    <property type="entry name" value="PENICILLIN-BINDING PROTEIN 4B"/>
    <property type="match status" value="1"/>
</dbReference>